<evidence type="ECO:0000313" key="2">
    <source>
        <dbReference type="Proteomes" id="UP001419268"/>
    </source>
</evidence>
<protein>
    <submittedName>
        <fullName evidence="1">Uncharacterized protein</fullName>
    </submittedName>
</protein>
<dbReference type="Proteomes" id="UP001419268">
    <property type="component" value="Unassembled WGS sequence"/>
</dbReference>
<comment type="caution">
    <text evidence="1">The sequence shown here is derived from an EMBL/GenBank/DDBJ whole genome shotgun (WGS) entry which is preliminary data.</text>
</comment>
<accession>A0AAP0HL88</accession>
<keyword evidence="2" id="KW-1185">Reference proteome</keyword>
<name>A0AAP0HL88_9MAGN</name>
<dbReference type="EMBL" id="JBBNAG010000012">
    <property type="protein sequence ID" value="KAK9088812.1"/>
    <property type="molecule type" value="Genomic_DNA"/>
</dbReference>
<gene>
    <name evidence="1" type="ORF">Scep_027894</name>
</gene>
<organism evidence="1 2">
    <name type="scientific">Stephania cephalantha</name>
    <dbReference type="NCBI Taxonomy" id="152367"/>
    <lineage>
        <taxon>Eukaryota</taxon>
        <taxon>Viridiplantae</taxon>
        <taxon>Streptophyta</taxon>
        <taxon>Embryophyta</taxon>
        <taxon>Tracheophyta</taxon>
        <taxon>Spermatophyta</taxon>
        <taxon>Magnoliopsida</taxon>
        <taxon>Ranunculales</taxon>
        <taxon>Menispermaceae</taxon>
        <taxon>Menispermoideae</taxon>
        <taxon>Cissampelideae</taxon>
        <taxon>Stephania</taxon>
    </lineage>
</organism>
<evidence type="ECO:0000313" key="1">
    <source>
        <dbReference type="EMBL" id="KAK9088812.1"/>
    </source>
</evidence>
<sequence>MVDKPSRLPIRSSSRFRIIRLFGRKVPPSNTPSSPICIEDDADEFDVAKENSPHVVMDGLDLANCWEALANLQASFMNRKWLRTRRLDFDYLDSIDINIHPLYQRLIWCVLTGTEIDLAYVIMNHMLRASVKPKASLPYDLVGLNNPSEPLVGKKKDEKEDMIGKDTMEKMNYEFINGKWIVILGKNIDELVSKDIPLIDEDNECQDDEEDVDMGGTVNLGRDEDDIVVSNVRCLQGALSLIDLQGHLNAVEHALIQLREYMHDETGGVEGKFITTLTFNYNLLDTCVTRVEDLIKAHEVEVKSQIAPLTALLQQFKNREVDVKKDMLEKEMEDITDKALGTHQIEAASDE</sequence>
<dbReference type="AlphaFoldDB" id="A0AAP0HL88"/>
<reference evidence="1 2" key="1">
    <citation type="submission" date="2024-01" db="EMBL/GenBank/DDBJ databases">
        <title>Genome assemblies of Stephania.</title>
        <authorList>
            <person name="Yang L."/>
        </authorList>
    </citation>
    <scope>NUCLEOTIDE SEQUENCE [LARGE SCALE GENOMIC DNA]</scope>
    <source>
        <strain evidence="1">JXDWG</strain>
        <tissue evidence="1">Leaf</tissue>
    </source>
</reference>
<proteinExistence type="predicted"/>